<dbReference type="AlphaFoldDB" id="A0A0K1Q8X1"/>
<sequence>MPSVPPPPRAIAQPEARGAKTRVLVHAGARAVAVDADNLYYGDTEQDAVFAVPKAGGEPRRLARRAPVAGTFALDQDELAWVATPGDVVLRVNVKTEASSTLHDKGIFSDVAADRGEFFITEVFGAGGAILRATKGTTTKIATLDASPRALVVSGDQLFVTTPQKLLRATRTRGDVETIATGTGFDSPQAAGDFVYVVATEPDGTGRRIARIPKAGGTLTPLVRDVRDAPMEVAGDEILYFAAGRPQLRAMALAGGSSRIVAEDEAFSYAAALASDASTVYVATGAGEDGVILAVPRK</sequence>
<evidence type="ECO:0000313" key="2">
    <source>
        <dbReference type="Proteomes" id="UP000064967"/>
    </source>
</evidence>
<reference evidence="1 2" key="1">
    <citation type="submission" date="2015-08" db="EMBL/GenBank/DDBJ databases">
        <authorList>
            <person name="Babu N.S."/>
            <person name="Beckwith C.J."/>
            <person name="Beseler K.G."/>
            <person name="Brison A."/>
            <person name="Carone J.V."/>
            <person name="Caskin T.P."/>
            <person name="Diamond M."/>
            <person name="Durham M.E."/>
            <person name="Foxe J.M."/>
            <person name="Go M."/>
            <person name="Henderson B.A."/>
            <person name="Jones I.B."/>
            <person name="McGettigan J.A."/>
            <person name="Micheletti S.J."/>
            <person name="Nasrallah M.E."/>
            <person name="Ortiz D."/>
            <person name="Piller C.R."/>
            <person name="Privatt S.R."/>
            <person name="Schneider S.L."/>
            <person name="Sharp S."/>
            <person name="Smith T.C."/>
            <person name="Stanton J.D."/>
            <person name="Ullery H.E."/>
            <person name="Wilson R.J."/>
            <person name="Serrano M.G."/>
            <person name="Buck G."/>
            <person name="Lee V."/>
            <person name="Wang Y."/>
            <person name="Carvalho R."/>
            <person name="Voegtly L."/>
            <person name="Shi R."/>
            <person name="Duckworth R."/>
            <person name="Johnson A."/>
            <person name="Loviza R."/>
            <person name="Walstead R."/>
            <person name="Shah Z."/>
            <person name="Kiflezghi M."/>
            <person name="Wade K."/>
            <person name="Ball S.L."/>
            <person name="Bradley K.W."/>
            <person name="Asai D.J."/>
            <person name="Bowman C.A."/>
            <person name="Russell D.A."/>
            <person name="Pope W.H."/>
            <person name="Jacobs-Sera D."/>
            <person name="Hendrix R.W."/>
            <person name="Hatfull G.F."/>
        </authorList>
    </citation>
    <scope>NUCLEOTIDE SEQUENCE [LARGE SCALE GENOMIC DNA]</scope>
    <source>
        <strain evidence="1 2">DSM 27648</strain>
    </source>
</reference>
<dbReference type="Proteomes" id="UP000064967">
    <property type="component" value="Chromosome"/>
</dbReference>
<dbReference type="KEGG" id="llu:AKJ09_08523"/>
<keyword evidence="2" id="KW-1185">Reference proteome</keyword>
<protein>
    <submittedName>
        <fullName evidence="1">Uncharacterized protein</fullName>
    </submittedName>
</protein>
<accession>A0A0K1Q8X1</accession>
<proteinExistence type="predicted"/>
<dbReference type="STRING" id="1391654.AKJ09_08523"/>
<name>A0A0K1Q8X1_9BACT</name>
<dbReference type="SUPFAM" id="SSF63825">
    <property type="entry name" value="YWTD domain"/>
    <property type="match status" value="1"/>
</dbReference>
<dbReference type="EMBL" id="CP012333">
    <property type="protein sequence ID" value="AKV01860.1"/>
    <property type="molecule type" value="Genomic_DNA"/>
</dbReference>
<evidence type="ECO:0000313" key="1">
    <source>
        <dbReference type="EMBL" id="AKV01860.1"/>
    </source>
</evidence>
<gene>
    <name evidence="1" type="ORF">AKJ09_08523</name>
</gene>
<organism evidence="1 2">
    <name type="scientific">Labilithrix luteola</name>
    <dbReference type="NCBI Taxonomy" id="1391654"/>
    <lineage>
        <taxon>Bacteria</taxon>
        <taxon>Pseudomonadati</taxon>
        <taxon>Myxococcota</taxon>
        <taxon>Polyangia</taxon>
        <taxon>Polyangiales</taxon>
        <taxon>Labilitrichaceae</taxon>
        <taxon>Labilithrix</taxon>
    </lineage>
</organism>